<comment type="caution">
    <text evidence="2">The sequence shown here is derived from an EMBL/GenBank/DDBJ whole genome shotgun (WGS) entry which is preliminary data.</text>
</comment>
<dbReference type="AlphaFoldDB" id="A0A3S5FED5"/>
<accession>A0A3S5FED5</accession>
<keyword evidence="3" id="KW-1185">Reference proteome</keyword>
<evidence type="ECO:0000313" key="3">
    <source>
        <dbReference type="Proteomes" id="UP000784294"/>
    </source>
</evidence>
<sequence length="161" mass="17034">MEPNISSLIYHTSLPRNGLRHFFLYRPLYVGGSGGPASGSGLLNAGATNSRVTGVIVERPATKDNKHRPNDGGVSLAGPRLGGDEEESEEGKSKGLAIRRAEEDDDDDDCFVVEETFVGGAGAGLMNRTSMLSDGEVPADEKHGRISGRPLICCLLFTDGC</sequence>
<evidence type="ECO:0000256" key="1">
    <source>
        <dbReference type="SAM" id="MobiDB-lite"/>
    </source>
</evidence>
<reference evidence="2" key="1">
    <citation type="submission" date="2018-11" db="EMBL/GenBank/DDBJ databases">
        <authorList>
            <consortium name="Pathogen Informatics"/>
        </authorList>
    </citation>
    <scope>NUCLEOTIDE SEQUENCE</scope>
</reference>
<name>A0A3S5FED5_9PLAT</name>
<feature type="compositionally biased region" description="Basic and acidic residues" evidence="1">
    <location>
        <begin position="60"/>
        <end position="70"/>
    </location>
</feature>
<gene>
    <name evidence="2" type="ORF">PXEA_LOCUS18089</name>
</gene>
<dbReference type="Proteomes" id="UP000784294">
    <property type="component" value="Unassembled WGS sequence"/>
</dbReference>
<feature type="region of interest" description="Disordered" evidence="1">
    <location>
        <begin position="59"/>
        <end position="106"/>
    </location>
</feature>
<organism evidence="2 3">
    <name type="scientific">Protopolystoma xenopodis</name>
    <dbReference type="NCBI Taxonomy" id="117903"/>
    <lineage>
        <taxon>Eukaryota</taxon>
        <taxon>Metazoa</taxon>
        <taxon>Spiralia</taxon>
        <taxon>Lophotrochozoa</taxon>
        <taxon>Platyhelminthes</taxon>
        <taxon>Monogenea</taxon>
        <taxon>Polyopisthocotylea</taxon>
        <taxon>Polystomatidea</taxon>
        <taxon>Polystomatidae</taxon>
        <taxon>Protopolystoma</taxon>
    </lineage>
</organism>
<proteinExistence type="predicted"/>
<evidence type="ECO:0000313" key="2">
    <source>
        <dbReference type="EMBL" id="VEL24649.1"/>
    </source>
</evidence>
<dbReference type="EMBL" id="CAAALY010068829">
    <property type="protein sequence ID" value="VEL24649.1"/>
    <property type="molecule type" value="Genomic_DNA"/>
</dbReference>
<protein>
    <submittedName>
        <fullName evidence="2">Uncharacterized protein</fullName>
    </submittedName>
</protein>